<dbReference type="GO" id="GO:0060255">
    <property type="term" value="P:regulation of macromolecule metabolic process"/>
    <property type="evidence" value="ECO:0007669"/>
    <property type="project" value="UniProtKB-ARBA"/>
</dbReference>
<feature type="domain" description="EGF-like" evidence="21">
    <location>
        <begin position="129"/>
        <end position="170"/>
    </location>
</feature>
<dbReference type="GO" id="GO:0008593">
    <property type="term" value="P:regulation of Notch signaling pathway"/>
    <property type="evidence" value="ECO:0007669"/>
    <property type="project" value="UniProtKB-ARBA"/>
</dbReference>
<dbReference type="GO" id="GO:0009967">
    <property type="term" value="P:positive regulation of signal transduction"/>
    <property type="evidence" value="ECO:0007669"/>
    <property type="project" value="UniProtKB-ARBA"/>
</dbReference>
<feature type="domain" description="EGF-like" evidence="21">
    <location>
        <begin position="172"/>
        <end position="208"/>
    </location>
</feature>
<evidence type="ECO:0000256" key="5">
    <source>
        <dbReference type="ARBA" id="ARBA00022490"/>
    </source>
</evidence>
<keyword evidence="23" id="KW-1185">Reference proteome</keyword>
<dbReference type="InterPro" id="IPR000742">
    <property type="entry name" value="EGF"/>
</dbReference>
<dbReference type="PROSITE" id="PS00022">
    <property type="entry name" value="EGF_1"/>
    <property type="match status" value="6"/>
</dbReference>
<evidence type="ECO:0000256" key="9">
    <source>
        <dbReference type="ARBA" id="ARBA00022729"/>
    </source>
</evidence>
<dbReference type="Ensembl" id="ENSLOCT00000014253.1">
    <property type="protein sequence ID" value="ENSLOCP00000014224.1"/>
    <property type="gene ID" value="ENSLOCG00000011579.1"/>
</dbReference>
<dbReference type="InParanoid" id="W5N0R5"/>
<dbReference type="GO" id="GO:0005112">
    <property type="term" value="F:Notch binding"/>
    <property type="evidence" value="ECO:0000318"/>
    <property type="project" value="GO_Central"/>
</dbReference>
<dbReference type="GO" id="GO:0016324">
    <property type="term" value="C:apical plasma membrane"/>
    <property type="evidence" value="ECO:0007669"/>
    <property type="project" value="UniProtKB-SubCell"/>
</dbReference>
<keyword evidence="11" id="KW-0221">Differentiation</keyword>
<dbReference type="CDD" id="cd00054">
    <property type="entry name" value="EGF_CA"/>
    <property type="match status" value="4"/>
</dbReference>
<evidence type="ECO:0000256" key="16">
    <source>
        <dbReference type="ARBA" id="ARBA00061973"/>
    </source>
</evidence>
<sequence length="383" mass="42032">MDFSTLHSLLAVCLLFLLTVCISDGTECIGCNPENGFCETSGECRCRPGWRGQTCDQCVPYPGCLHGTCQKPWQCICEEGWVGSQCDRIDIHSCMSQPCSNNSTCIETGNGGYICICAHGYTGKNCQQKMGPCFTNGSPCQNGGTCQDYNGSALHPSCLCPPGFNGNFCEIDLDDCESSPCVNGGTCVDHGPDYTCLCPGRFSGKNCNDTLVPCVSHPCENGGRCLQHTDGNFHCVCKPGFTGKACSSHRVKASRPPDKEPSHVQHYSLPSHVFHKMLHHQDREVLKITMKETVHSSNSLINKSQVICFIVLGLLTCLVVLGTTGIVFFNKCEMWMANAKYSQLVRKQRNHFLKANNGEEHSMNIILPEKIKLTNYGKHYTSI</sequence>
<evidence type="ECO:0000256" key="13">
    <source>
        <dbReference type="ARBA" id="ARBA00023136"/>
    </source>
</evidence>
<dbReference type="Proteomes" id="UP000018468">
    <property type="component" value="Linkage group LG7"/>
</dbReference>
<dbReference type="Gene3D" id="2.10.25.10">
    <property type="entry name" value="Laminin"/>
    <property type="match status" value="5"/>
</dbReference>
<feature type="domain" description="EGF-like" evidence="21">
    <location>
        <begin position="24"/>
        <end position="56"/>
    </location>
</feature>
<evidence type="ECO:0000256" key="15">
    <source>
        <dbReference type="ARBA" id="ARBA00023180"/>
    </source>
</evidence>
<comment type="subcellular location">
    <subcellularLocation>
        <location evidence="1">Apical cell membrane</location>
        <topology evidence="1">Single-pass type I membrane protein</topology>
    </subcellularLocation>
    <subcellularLocation>
        <location evidence="2">Cytoplasm</location>
    </subcellularLocation>
</comment>
<comment type="caution">
    <text evidence="18">Lacks conserved residue(s) required for the propagation of feature annotation.</text>
</comment>
<feature type="domain" description="EGF-like" evidence="21">
    <location>
        <begin position="210"/>
        <end position="247"/>
    </location>
</feature>
<evidence type="ECO:0000256" key="12">
    <source>
        <dbReference type="ARBA" id="ARBA00022989"/>
    </source>
</evidence>
<name>W5N0R5_LEPOC</name>
<evidence type="ECO:0000256" key="8">
    <source>
        <dbReference type="ARBA" id="ARBA00022692"/>
    </source>
</evidence>
<dbReference type="GO" id="GO:0051241">
    <property type="term" value="P:negative regulation of multicellular organismal process"/>
    <property type="evidence" value="ECO:0007669"/>
    <property type="project" value="UniProtKB-ARBA"/>
</dbReference>
<dbReference type="InterPro" id="IPR001881">
    <property type="entry name" value="EGF-like_Ca-bd_dom"/>
</dbReference>
<feature type="disulfide bond" evidence="18">
    <location>
        <begin position="198"/>
        <end position="207"/>
    </location>
</feature>
<dbReference type="AlphaFoldDB" id="W5N0R5"/>
<dbReference type="PROSITE" id="PS50026">
    <property type="entry name" value="EGF_3"/>
    <property type="match status" value="5"/>
</dbReference>
<feature type="signal peptide" evidence="20">
    <location>
        <begin position="1"/>
        <end position="25"/>
    </location>
</feature>
<dbReference type="FunFam" id="2.10.25.10:FF:000100">
    <property type="entry name" value="neurogenic locus notch homolog protein 3"/>
    <property type="match status" value="1"/>
</dbReference>
<keyword evidence="6 18" id="KW-0245">EGF-like domain</keyword>
<keyword evidence="7" id="KW-0597">Phosphoprotein</keyword>
<keyword evidence="13 19" id="KW-0472">Membrane</keyword>
<reference evidence="22" key="2">
    <citation type="submission" date="2025-08" db="UniProtKB">
        <authorList>
            <consortium name="Ensembl"/>
        </authorList>
    </citation>
    <scope>IDENTIFICATION</scope>
</reference>
<dbReference type="GO" id="GO:0048592">
    <property type="term" value="P:eye morphogenesis"/>
    <property type="evidence" value="ECO:0007669"/>
    <property type="project" value="UniProtKB-ARBA"/>
</dbReference>
<dbReference type="EMBL" id="AHAT01003699">
    <property type="status" value="NOT_ANNOTATED_CDS"/>
    <property type="molecule type" value="Genomic_DNA"/>
</dbReference>
<evidence type="ECO:0000256" key="17">
    <source>
        <dbReference type="ARBA" id="ARBA00072386"/>
    </source>
</evidence>
<dbReference type="PROSITE" id="PS00010">
    <property type="entry name" value="ASX_HYDROXYL"/>
    <property type="match status" value="1"/>
</dbReference>
<dbReference type="SUPFAM" id="SSF57196">
    <property type="entry name" value="EGF/Laminin"/>
    <property type="match status" value="4"/>
</dbReference>
<dbReference type="InterPro" id="IPR050906">
    <property type="entry name" value="Notch_signaling"/>
</dbReference>
<feature type="transmembrane region" description="Helical" evidence="19">
    <location>
        <begin position="309"/>
        <end position="330"/>
    </location>
</feature>
<dbReference type="FunFam" id="2.10.25.10:FF:000565">
    <property type="entry name" value="Predicted protein"/>
    <property type="match status" value="1"/>
</dbReference>
<evidence type="ECO:0000256" key="4">
    <source>
        <dbReference type="ARBA" id="ARBA00022475"/>
    </source>
</evidence>
<evidence type="ECO:0000256" key="7">
    <source>
        <dbReference type="ARBA" id="ARBA00022553"/>
    </source>
</evidence>
<feature type="disulfide bond" evidence="18">
    <location>
        <begin position="237"/>
        <end position="246"/>
    </location>
</feature>
<keyword evidence="3" id="KW-0217">Developmental protein</keyword>
<feature type="disulfide bond" evidence="18">
    <location>
        <begin position="46"/>
        <end position="55"/>
    </location>
</feature>
<dbReference type="GO" id="GO:0030182">
    <property type="term" value="P:neuron differentiation"/>
    <property type="evidence" value="ECO:0007669"/>
    <property type="project" value="UniProtKB-ARBA"/>
</dbReference>
<keyword evidence="10" id="KW-0677">Repeat</keyword>
<dbReference type="SMART" id="SM00181">
    <property type="entry name" value="EGF"/>
    <property type="match status" value="6"/>
</dbReference>
<evidence type="ECO:0000256" key="3">
    <source>
        <dbReference type="ARBA" id="ARBA00022473"/>
    </source>
</evidence>
<dbReference type="Bgee" id="ENSLOCG00000011579">
    <property type="expression patterns" value="Expressed in brain and 3 other cell types or tissues"/>
</dbReference>
<feature type="disulfide bond" evidence="18">
    <location>
        <begin position="160"/>
        <end position="169"/>
    </location>
</feature>
<keyword evidence="8 19" id="KW-0812">Transmembrane</keyword>
<evidence type="ECO:0000256" key="18">
    <source>
        <dbReference type="PROSITE-ProRule" id="PRU00076"/>
    </source>
</evidence>
<dbReference type="Pfam" id="PF00008">
    <property type="entry name" value="EGF"/>
    <property type="match status" value="4"/>
</dbReference>
<dbReference type="HOGENOM" id="CLU_039179_0_1_1"/>
<evidence type="ECO:0000256" key="6">
    <source>
        <dbReference type="ARBA" id="ARBA00022536"/>
    </source>
</evidence>
<dbReference type="GO" id="GO:0051093">
    <property type="term" value="P:negative regulation of developmental process"/>
    <property type="evidence" value="ECO:0007669"/>
    <property type="project" value="UniProtKB-ARBA"/>
</dbReference>
<evidence type="ECO:0000256" key="2">
    <source>
        <dbReference type="ARBA" id="ARBA00004496"/>
    </source>
</evidence>
<evidence type="ECO:0000256" key="10">
    <source>
        <dbReference type="ARBA" id="ARBA00022737"/>
    </source>
</evidence>
<protein>
    <recommendedName>
        <fullName evidence="17">Protein delta homolog 1</fullName>
    </recommendedName>
</protein>
<keyword evidence="14 18" id="KW-1015">Disulfide bond</keyword>
<dbReference type="PANTHER" id="PTHR24044">
    <property type="entry name" value="NOTCH LIGAND FAMILY MEMBER"/>
    <property type="match status" value="1"/>
</dbReference>
<dbReference type="SMART" id="SM00179">
    <property type="entry name" value="EGF_CA"/>
    <property type="match status" value="4"/>
</dbReference>
<proteinExistence type="predicted"/>
<evidence type="ECO:0000256" key="11">
    <source>
        <dbReference type="ARBA" id="ARBA00022782"/>
    </source>
</evidence>
<dbReference type="GO" id="GO:0048468">
    <property type="term" value="P:cell development"/>
    <property type="evidence" value="ECO:0007669"/>
    <property type="project" value="UniProtKB-ARBA"/>
</dbReference>
<accession>W5N0R5</accession>
<reference evidence="22" key="3">
    <citation type="submission" date="2025-09" db="UniProtKB">
        <authorList>
            <consortium name="Ensembl"/>
        </authorList>
    </citation>
    <scope>IDENTIFICATION</scope>
</reference>
<evidence type="ECO:0000256" key="14">
    <source>
        <dbReference type="ARBA" id="ARBA00023157"/>
    </source>
</evidence>
<feature type="chain" id="PRO_5004866847" description="Protein delta homolog 1" evidence="20">
    <location>
        <begin position="26"/>
        <end position="383"/>
    </location>
</feature>
<keyword evidence="9 20" id="KW-0732">Signal</keyword>
<organism evidence="22 23">
    <name type="scientific">Lepisosteus oculatus</name>
    <name type="common">Spotted gar</name>
    <dbReference type="NCBI Taxonomy" id="7918"/>
    <lineage>
        <taxon>Eukaryota</taxon>
        <taxon>Metazoa</taxon>
        <taxon>Chordata</taxon>
        <taxon>Craniata</taxon>
        <taxon>Vertebrata</taxon>
        <taxon>Euteleostomi</taxon>
        <taxon>Actinopterygii</taxon>
        <taxon>Neopterygii</taxon>
        <taxon>Holostei</taxon>
        <taxon>Semionotiformes</taxon>
        <taxon>Lepisosteidae</taxon>
        <taxon>Lepisosteus</taxon>
    </lineage>
</organism>
<dbReference type="InterPro" id="IPR018097">
    <property type="entry name" value="EGF_Ca-bd_CS"/>
</dbReference>
<dbReference type="InterPro" id="IPR000152">
    <property type="entry name" value="EGF-type_Asp/Asn_hydroxyl_site"/>
</dbReference>
<evidence type="ECO:0000256" key="20">
    <source>
        <dbReference type="SAM" id="SignalP"/>
    </source>
</evidence>
<dbReference type="GeneTree" id="ENSGT00940000154225"/>
<dbReference type="GO" id="GO:0003002">
    <property type="term" value="P:regionalization"/>
    <property type="evidence" value="ECO:0007669"/>
    <property type="project" value="UniProtKB-ARBA"/>
</dbReference>
<dbReference type="FunFam" id="2.10.25.10:FF:000118">
    <property type="entry name" value="protein delta homolog 2"/>
    <property type="match status" value="1"/>
</dbReference>
<keyword evidence="15" id="KW-0325">Glycoprotein</keyword>
<dbReference type="FunFam" id="2.10.25.10:FF:000321">
    <property type="entry name" value="Protein delta homolog 1"/>
    <property type="match status" value="1"/>
</dbReference>
<dbReference type="eggNOG" id="KOG1217">
    <property type="taxonomic scope" value="Eukaryota"/>
</dbReference>
<comment type="subunit">
    <text evidence="16">Monomer. Interacts with SH3RF2.</text>
</comment>
<dbReference type="PROSITE" id="PS01186">
    <property type="entry name" value="EGF_2"/>
    <property type="match status" value="4"/>
</dbReference>
<dbReference type="GO" id="GO:0080090">
    <property type="term" value="P:regulation of primary metabolic process"/>
    <property type="evidence" value="ECO:0007669"/>
    <property type="project" value="UniProtKB-ARBA"/>
</dbReference>
<dbReference type="Pfam" id="PF21700">
    <property type="entry name" value="EGF_DL_JAG"/>
    <property type="match status" value="1"/>
</dbReference>
<dbReference type="GO" id="GO:0005737">
    <property type="term" value="C:cytoplasm"/>
    <property type="evidence" value="ECO:0007669"/>
    <property type="project" value="UniProtKB-SubCell"/>
</dbReference>
<evidence type="ECO:0000256" key="1">
    <source>
        <dbReference type="ARBA" id="ARBA00004247"/>
    </source>
</evidence>
<dbReference type="GO" id="GO:0005509">
    <property type="term" value="F:calcium ion binding"/>
    <property type="evidence" value="ECO:0007669"/>
    <property type="project" value="InterPro"/>
</dbReference>
<feature type="domain" description="EGF-like" evidence="21">
    <location>
        <begin position="90"/>
        <end position="127"/>
    </location>
</feature>
<evidence type="ECO:0000313" key="23">
    <source>
        <dbReference type="Proteomes" id="UP000018468"/>
    </source>
</evidence>
<dbReference type="PRINTS" id="PR00010">
    <property type="entry name" value="EGFBLOOD"/>
</dbReference>
<evidence type="ECO:0000259" key="21">
    <source>
        <dbReference type="PROSITE" id="PS50026"/>
    </source>
</evidence>
<keyword evidence="5" id="KW-0963">Cytoplasm</keyword>
<dbReference type="STRING" id="7918.ENSLOCP00000014224"/>
<evidence type="ECO:0000313" key="22">
    <source>
        <dbReference type="Ensembl" id="ENSLOCP00000014224.1"/>
    </source>
</evidence>
<dbReference type="FunFam" id="2.10.25.10:FF:000018">
    <property type="entry name" value="Delta-like 1"/>
    <property type="match status" value="1"/>
</dbReference>
<keyword evidence="4" id="KW-1003">Cell membrane</keyword>
<dbReference type="PROSITE" id="PS01187">
    <property type="entry name" value="EGF_CA"/>
    <property type="match status" value="1"/>
</dbReference>
<reference evidence="23" key="1">
    <citation type="submission" date="2011-12" db="EMBL/GenBank/DDBJ databases">
        <title>The Draft Genome of Lepisosteus oculatus.</title>
        <authorList>
            <consortium name="The Broad Institute Genome Assembly &amp; Analysis Group"/>
            <consortium name="Computational R&amp;D Group"/>
            <consortium name="and Sequencing Platform"/>
            <person name="Di Palma F."/>
            <person name="Alfoldi J."/>
            <person name="Johnson J."/>
            <person name="Berlin A."/>
            <person name="Gnerre S."/>
            <person name="Jaffe D."/>
            <person name="MacCallum I."/>
            <person name="Young S."/>
            <person name="Walker B.J."/>
            <person name="Lander E.S."/>
            <person name="Lindblad-Toh K."/>
        </authorList>
    </citation>
    <scope>NUCLEOTIDE SEQUENCE [LARGE SCALE GENOMIC DNA]</scope>
</reference>
<dbReference type="OMA" id="MQNYKPP"/>
<feature type="disulfide bond" evidence="18">
    <location>
        <begin position="28"/>
        <end position="38"/>
    </location>
</feature>
<keyword evidence="12 19" id="KW-1133">Transmembrane helix</keyword>
<feature type="disulfide bond" evidence="18">
    <location>
        <begin position="117"/>
        <end position="126"/>
    </location>
</feature>
<evidence type="ECO:0000256" key="19">
    <source>
        <dbReference type="SAM" id="Phobius"/>
    </source>
</evidence>